<evidence type="ECO:0000313" key="2">
    <source>
        <dbReference type="Proteomes" id="UP000479000"/>
    </source>
</evidence>
<protein>
    <submittedName>
        <fullName evidence="1">Uncharacterized protein</fullName>
    </submittedName>
</protein>
<reference evidence="1 2" key="1">
    <citation type="submission" date="2020-02" db="EMBL/GenBank/DDBJ databases">
        <authorList>
            <person name="Ferguson B K."/>
        </authorList>
    </citation>
    <scope>NUCLEOTIDE SEQUENCE [LARGE SCALE GENOMIC DNA]</scope>
</reference>
<sequence>MQRFIAPRFGNIFENLFGSEGIVNSVIVICTGLASHGSKLSNALLSDRLVTIAQVGSRSNTEEPIAEPQYALSSNILRSRRVEHFKRPSSSHTFRTINSLSSQMKMRIPRPKVDRRLRELTKNKCKKEKGDKSLTSLEPTPADVRRIGTDVGPFKCDISSVVLLTRIPAITPTLTNRTT</sequence>
<evidence type="ECO:0000313" key="1">
    <source>
        <dbReference type="EMBL" id="CAA9993649.1"/>
    </source>
</evidence>
<dbReference type="Proteomes" id="UP000479000">
    <property type="component" value="Unassembled WGS sequence"/>
</dbReference>
<organism evidence="1 2">
    <name type="scientific">Nesidiocoris tenuis</name>
    <dbReference type="NCBI Taxonomy" id="355587"/>
    <lineage>
        <taxon>Eukaryota</taxon>
        <taxon>Metazoa</taxon>
        <taxon>Ecdysozoa</taxon>
        <taxon>Arthropoda</taxon>
        <taxon>Hexapoda</taxon>
        <taxon>Insecta</taxon>
        <taxon>Pterygota</taxon>
        <taxon>Neoptera</taxon>
        <taxon>Paraneoptera</taxon>
        <taxon>Hemiptera</taxon>
        <taxon>Heteroptera</taxon>
        <taxon>Panheteroptera</taxon>
        <taxon>Cimicomorpha</taxon>
        <taxon>Miridae</taxon>
        <taxon>Dicyphina</taxon>
        <taxon>Nesidiocoris</taxon>
    </lineage>
</organism>
<accession>A0A6H5FW26</accession>
<name>A0A6H5FW26_9HEMI</name>
<gene>
    <name evidence="1" type="ORF">NTEN_LOCUS552</name>
</gene>
<keyword evidence="2" id="KW-1185">Reference proteome</keyword>
<proteinExistence type="predicted"/>
<dbReference type="AlphaFoldDB" id="A0A6H5FW26"/>
<dbReference type="EMBL" id="CADCXU010000957">
    <property type="protein sequence ID" value="CAA9993649.1"/>
    <property type="molecule type" value="Genomic_DNA"/>
</dbReference>